<comment type="caution">
    <text evidence="1">The sequence shown here is derived from an EMBL/GenBank/DDBJ whole genome shotgun (WGS) entry which is preliminary data.</text>
</comment>
<protein>
    <submittedName>
        <fullName evidence="1">Uncharacterized protein</fullName>
    </submittedName>
</protein>
<reference evidence="1" key="1">
    <citation type="journal article" date="2023" name="Front. Microbiol.">
        <title>Ralstonia chuxiongensis sp. nov., Ralstonia mojiangensis sp. nov., and Ralstonia soli sp. nov., isolated from tobacco fields, are three novel species in the family Burkholderiaceae.</title>
        <authorList>
            <person name="Lu C.H."/>
            <person name="Zhang Y.Y."/>
            <person name="Jiang N."/>
            <person name="Chen W."/>
            <person name="Shao X."/>
            <person name="Zhao Z.M."/>
            <person name="Lu W.L."/>
            <person name="Hu X."/>
            <person name="Xi Y.X."/>
            <person name="Zou S.Y."/>
            <person name="Wei Q.J."/>
            <person name="Lin Z.L."/>
            <person name="Gong L."/>
            <person name="Gai X.T."/>
            <person name="Zhang L.Q."/>
            <person name="Li J.Y."/>
            <person name="Jin Y."/>
            <person name="Xia Z.Y."/>
        </authorList>
    </citation>
    <scope>NUCLEOTIDE SEQUENCE</scope>
    <source>
        <strain evidence="1">22TCCZM01-4</strain>
    </source>
</reference>
<dbReference type="RefSeq" id="WP_260800224.1">
    <property type="nucleotide sequence ID" value="NZ_JAOCQJ010000004.1"/>
</dbReference>
<gene>
    <name evidence="1" type="ORF">N5I87_16705</name>
</gene>
<accession>A0AAE3I667</accession>
<reference evidence="1" key="2">
    <citation type="submission" date="2023-02" db="EMBL/GenBank/DDBJ databases">
        <authorList>
            <person name="Lu C.-H."/>
        </authorList>
    </citation>
    <scope>NUCLEOTIDE SEQUENCE</scope>
    <source>
        <strain evidence="1">22TCCZM01-4</strain>
    </source>
</reference>
<evidence type="ECO:0000313" key="1">
    <source>
        <dbReference type="EMBL" id="MCT7317651.1"/>
    </source>
</evidence>
<evidence type="ECO:0000313" key="2">
    <source>
        <dbReference type="Proteomes" id="UP001164374"/>
    </source>
</evidence>
<dbReference type="EMBL" id="JAOCQJ010000004">
    <property type="protein sequence ID" value="MCT7317651.1"/>
    <property type="molecule type" value="Genomic_DNA"/>
</dbReference>
<dbReference type="Proteomes" id="UP001164374">
    <property type="component" value="Unassembled WGS sequence"/>
</dbReference>
<organism evidence="1 2">
    <name type="scientific">Ralstonia mojiangensis</name>
    <dbReference type="NCBI Taxonomy" id="2953895"/>
    <lineage>
        <taxon>Bacteria</taxon>
        <taxon>Pseudomonadati</taxon>
        <taxon>Pseudomonadota</taxon>
        <taxon>Betaproteobacteria</taxon>
        <taxon>Burkholderiales</taxon>
        <taxon>Burkholderiaceae</taxon>
        <taxon>Ralstonia</taxon>
    </lineage>
</organism>
<proteinExistence type="predicted"/>
<dbReference type="AlphaFoldDB" id="A0AAE3I667"/>
<name>A0AAE3I667_9RALS</name>
<sequence length="101" mass="11107">MNRFTDKPEWACHGGSNRVAWQTRTLAPCYELILRLLYCCGLLLAAKTGIAGPGCACYGGGTEMQRDTGLRLCMIAYANPMRQSGFPVETEHPVCHELIPC</sequence>